<dbReference type="RefSeq" id="WP_275398724.1">
    <property type="nucleotide sequence ID" value="NZ_JAKIHW010000040.1"/>
</dbReference>
<protein>
    <submittedName>
        <fullName evidence="2">Inovirus Gp2 family protein</fullName>
    </submittedName>
</protein>
<proteinExistence type="predicted"/>
<feature type="domain" description="YagK/YfjJ C-terminal" evidence="1">
    <location>
        <begin position="27"/>
        <end position="208"/>
    </location>
</feature>
<dbReference type="Proteomes" id="UP001147005">
    <property type="component" value="Unassembled WGS sequence"/>
</dbReference>
<accession>A0A9X4GKF4</accession>
<dbReference type="InterPro" id="IPR057271">
    <property type="entry name" value="YagK_YfjJ_C"/>
</dbReference>
<reference evidence="2" key="1">
    <citation type="submission" date="2022-01" db="EMBL/GenBank/DDBJ databases">
        <title>Genetic Characterization of Carbapenem-resistant Citrobacter spp. from China: a multicenter study.</title>
        <authorList>
            <person name="Ye L."/>
        </authorList>
    </citation>
    <scope>NUCLEOTIDE SEQUENCE</scope>
    <source>
        <strain evidence="2">IR5432</strain>
    </source>
</reference>
<comment type="caution">
    <text evidence="2">The sequence shown here is derived from an EMBL/GenBank/DDBJ whole genome shotgun (WGS) entry which is preliminary data.</text>
</comment>
<evidence type="ECO:0000313" key="3">
    <source>
        <dbReference type="Proteomes" id="UP001147005"/>
    </source>
</evidence>
<sequence>MKTFISPFGLSNQHHMDRIRETLDKSLQEYPRTFVLNIILRLPDENYENYKADPKLITRFIESLKSQIEHTQKRKAAEGKRIRPCNVRYAWSREFGEEKGKKHYHVALMLNNDVYCNAGTYYPIQGMYIHNLALMIMEAWVRTLSLNVTPDYQKYYPLVHFVKEGDFRLDKKGKNFEYYYSQLERSLSYLTKLATKDSSDGMRNFGCSQF</sequence>
<evidence type="ECO:0000313" key="2">
    <source>
        <dbReference type="EMBL" id="MDE9620922.1"/>
    </source>
</evidence>
<dbReference type="Pfam" id="PF11726">
    <property type="entry name" value="YagK_YfjJ_C"/>
    <property type="match status" value="1"/>
</dbReference>
<dbReference type="AlphaFoldDB" id="A0A9X4GKF4"/>
<dbReference type="EMBL" id="JAKIHW010000040">
    <property type="protein sequence ID" value="MDE9620922.1"/>
    <property type="molecule type" value="Genomic_DNA"/>
</dbReference>
<organism evidence="2 3">
    <name type="scientific">Citrobacter portucalensis</name>
    <dbReference type="NCBI Taxonomy" id="1639133"/>
    <lineage>
        <taxon>Bacteria</taxon>
        <taxon>Pseudomonadati</taxon>
        <taxon>Pseudomonadota</taxon>
        <taxon>Gammaproteobacteria</taxon>
        <taxon>Enterobacterales</taxon>
        <taxon>Enterobacteriaceae</taxon>
        <taxon>Citrobacter</taxon>
        <taxon>Citrobacter freundii complex</taxon>
    </lineage>
</organism>
<gene>
    <name evidence="2" type="ORF">L2111_23015</name>
</gene>
<evidence type="ECO:0000259" key="1">
    <source>
        <dbReference type="Pfam" id="PF11726"/>
    </source>
</evidence>
<name>A0A9X4GKF4_9ENTR</name>